<evidence type="ECO:0000256" key="6">
    <source>
        <dbReference type="SAM" id="Phobius"/>
    </source>
</evidence>
<sequence length="277" mass="31401">MAAPRDLISALSSLDFDLDYSSWNVRLMLIAGGFGFYAGIFALIHLASLVLFATFRPLPTKDKVFWNSVATRASFGLLCYVAGLRALLIDPVLAADKITGQQGWAAFIILIAAGFFLYENVALFVYNFWFWTFDRSVAAHHITAFIGCFGAAICSTAGHYLPVAALLLEMATPFTCTSWILIKAGWSQTFIWKVDQWIVVHLFHCRMFLTYHLWWVSLNNYDRLVKSTTGLYVAFFFFALISLTFILNPYWTYMKTKQLLTVHSSKENGEISIKKND</sequence>
<dbReference type="PROSITE" id="PS50922">
    <property type="entry name" value="TLC"/>
    <property type="match status" value="1"/>
</dbReference>
<dbReference type="InterPro" id="IPR006634">
    <property type="entry name" value="TLC-dom"/>
</dbReference>
<keyword evidence="4 5" id="KW-0472">Membrane</keyword>
<gene>
    <name evidence="8" type="ORF">RIMI_LOCUS7825857</name>
</gene>
<proteinExistence type="predicted"/>
<accession>A0ABN9LCW6</accession>
<evidence type="ECO:0000256" key="4">
    <source>
        <dbReference type="ARBA" id="ARBA00023136"/>
    </source>
</evidence>
<evidence type="ECO:0000256" key="3">
    <source>
        <dbReference type="ARBA" id="ARBA00022989"/>
    </source>
</evidence>
<feature type="transmembrane region" description="Helical" evidence="6">
    <location>
        <begin position="229"/>
        <end position="251"/>
    </location>
</feature>
<evidence type="ECO:0000313" key="8">
    <source>
        <dbReference type="EMBL" id="CAJ0938797.1"/>
    </source>
</evidence>
<keyword evidence="2 5" id="KW-0812">Transmembrane</keyword>
<dbReference type="PANTHER" id="PTHR13439:SF7">
    <property type="entry name" value="PROTEIN CLN8"/>
    <property type="match status" value="1"/>
</dbReference>
<comment type="subcellular location">
    <subcellularLocation>
        <location evidence="1">Membrane</location>
        <topology evidence="1">Multi-pass membrane protein</topology>
    </subcellularLocation>
</comment>
<feature type="transmembrane region" description="Helical" evidence="6">
    <location>
        <begin position="104"/>
        <end position="130"/>
    </location>
</feature>
<dbReference type="SMART" id="SM00724">
    <property type="entry name" value="TLC"/>
    <property type="match status" value="1"/>
</dbReference>
<dbReference type="Proteomes" id="UP001176940">
    <property type="component" value="Unassembled WGS sequence"/>
</dbReference>
<evidence type="ECO:0000313" key="9">
    <source>
        <dbReference type="Proteomes" id="UP001176940"/>
    </source>
</evidence>
<feature type="domain" description="TLC" evidence="7">
    <location>
        <begin position="64"/>
        <end position="264"/>
    </location>
</feature>
<organism evidence="8 9">
    <name type="scientific">Ranitomeya imitator</name>
    <name type="common">mimic poison frog</name>
    <dbReference type="NCBI Taxonomy" id="111125"/>
    <lineage>
        <taxon>Eukaryota</taxon>
        <taxon>Metazoa</taxon>
        <taxon>Chordata</taxon>
        <taxon>Craniata</taxon>
        <taxon>Vertebrata</taxon>
        <taxon>Euteleostomi</taxon>
        <taxon>Amphibia</taxon>
        <taxon>Batrachia</taxon>
        <taxon>Anura</taxon>
        <taxon>Neobatrachia</taxon>
        <taxon>Hyloidea</taxon>
        <taxon>Dendrobatidae</taxon>
        <taxon>Dendrobatinae</taxon>
        <taxon>Ranitomeya</taxon>
    </lineage>
</organism>
<evidence type="ECO:0000259" key="7">
    <source>
        <dbReference type="PROSITE" id="PS50922"/>
    </source>
</evidence>
<dbReference type="PANTHER" id="PTHR13439">
    <property type="entry name" value="CT120 PROTEIN"/>
    <property type="match status" value="1"/>
</dbReference>
<evidence type="ECO:0000256" key="5">
    <source>
        <dbReference type="PROSITE-ProRule" id="PRU00205"/>
    </source>
</evidence>
<feature type="transmembrane region" description="Helical" evidence="6">
    <location>
        <begin position="198"/>
        <end position="217"/>
    </location>
</feature>
<reference evidence="8" key="1">
    <citation type="submission" date="2023-07" db="EMBL/GenBank/DDBJ databases">
        <authorList>
            <person name="Stuckert A."/>
        </authorList>
    </citation>
    <scope>NUCLEOTIDE SEQUENCE</scope>
</reference>
<name>A0ABN9LCW6_9NEOB</name>
<keyword evidence="3 6" id="KW-1133">Transmembrane helix</keyword>
<evidence type="ECO:0000256" key="2">
    <source>
        <dbReference type="ARBA" id="ARBA00022692"/>
    </source>
</evidence>
<dbReference type="EMBL" id="CAUEEQ010015088">
    <property type="protein sequence ID" value="CAJ0938797.1"/>
    <property type="molecule type" value="Genomic_DNA"/>
</dbReference>
<dbReference type="Pfam" id="PF03798">
    <property type="entry name" value="TRAM_LAG1_CLN8"/>
    <property type="match status" value="1"/>
</dbReference>
<feature type="transmembrane region" description="Helical" evidence="6">
    <location>
        <begin position="27"/>
        <end position="52"/>
    </location>
</feature>
<feature type="transmembrane region" description="Helical" evidence="6">
    <location>
        <begin position="142"/>
        <end position="161"/>
    </location>
</feature>
<comment type="caution">
    <text evidence="8">The sequence shown here is derived from an EMBL/GenBank/DDBJ whole genome shotgun (WGS) entry which is preliminary data.</text>
</comment>
<evidence type="ECO:0000256" key="1">
    <source>
        <dbReference type="ARBA" id="ARBA00004141"/>
    </source>
</evidence>
<keyword evidence="9" id="KW-1185">Reference proteome</keyword>
<protein>
    <recommendedName>
        <fullName evidence="7">TLC domain-containing protein</fullName>
    </recommendedName>
</protein>
<feature type="transmembrane region" description="Helical" evidence="6">
    <location>
        <begin position="64"/>
        <end position="84"/>
    </location>
</feature>
<feature type="transmembrane region" description="Helical" evidence="6">
    <location>
        <begin position="167"/>
        <end position="186"/>
    </location>
</feature>
<dbReference type="InterPro" id="IPR050846">
    <property type="entry name" value="TLCD"/>
</dbReference>